<organism evidence="21 22">
    <name type="scientific">Neolecta irregularis (strain DAH-3)</name>
    <dbReference type="NCBI Taxonomy" id="1198029"/>
    <lineage>
        <taxon>Eukaryota</taxon>
        <taxon>Fungi</taxon>
        <taxon>Dikarya</taxon>
        <taxon>Ascomycota</taxon>
        <taxon>Taphrinomycotina</taxon>
        <taxon>Neolectales</taxon>
        <taxon>Neolectaceae</taxon>
        <taxon>Neolecta</taxon>
    </lineage>
</organism>
<feature type="domain" description="JmjC" evidence="20">
    <location>
        <begin position="218"/>
        <end position="382"/>
    </location>
</feature>
<evidence type="ECO:0000256" key="13">
    <source>
        <dbReference type="ARBA" id="ARBA00023004"/>
    </source>
</evidence>
<dbReference type="GO" id="GO:0140680">
    <property type="term" value="F:histone H3K36me/H3K36me2 demethylase activity"/>
    <property type="evidence" value="ECO:0007669"/>
    <property type="project" value="UniProtKB-EC"/>
</dbReference>
<evidence type="ECO:0000256" key="2">
    <source>
        <dbReference type="ARBA" id="ARBA00003909"/>
    </source>
</evidence>
<evidence type="ECO:0000256" key="9">
    <source>
        <dbReference type="ARBA" id="ARBA00022833"/>
    </source>
</evidence>
<keyword evidence="9" id="KW-0862">Zinc</keyword>
<dbReference type="GO" id="GO:0008270">
    <property type="term" value="F:zinc ion binding"/>
    <property type="evidence" value="ECO:0007669"/>
    <property type="project" value="UniProtKB-KW"/>
</dbReference>
<dbReference type="CDD" id="cd15517">
    <property type="entry name" value="PHD_TCF19_like"/>
    <property type="match status" value="1"/>
</dbReference>
<dbReference type="Pfam" id="PF17811">
    <property type="entry name" value="JHD"/>
    <property type="match status" value="1"/>
</dbReference>
<reference evidence="21 22" key="1">
    <citation type="submission" date="2016-04" db="EMBL/GenBank/DDBJ databases">
        <title>Evolutionary innovation and constraint leading to complex multicellularity in the Ascomycota.</title>
        <authorList>
            <person name="Cisse O."/>
            <person name="Nguyen A."/>
            <person name="Hewitt D.A."/>
            <person name="Jedd G."/>
            <person name="Stajich J.E."/>
        </authorList>
    </citation>
    <scope>NUCLEOTIDE SEQUENCE [LARGE SCALE GENOMIC DNA]</scope>
    <source>
        <strain evidence="21 22">DAH-3</strain>
    </source>
</reference>
<comment type="similarity">
    <text evidence="4">Belongs to the JHDM1 histone demethylase family.</text>
</comment>
<dbReference type="InterPro" id="IPR001965">
    <property type="entry name" value="Znf_PHD"/>
</dbReference>
<evidence type="ECO:0000256" key="3">
    <source>
        <dbReference type="ARBA" id="ARBA00004123"/>
    </source>
</evidence>
<keyword evidence="11" id="KW-0223">Dioxygenase</keyword>
<evidence type="ECO:0000256" key="6">
    <source>
        <dbReference type="ARBA" id="ARBA00015153"/>
    </source>
</evidence>
<evidence type="ECO:0000259" key="20">
    <source>
        <dbReference type="PROSITE" id="PS51184"/>
    </source>
</evidence>
<comment type="cofactor">
    <cofactor evidence="1">
        <name>Fe(2+)</name>
        <dbReference type="ChEBI" id="CHEBI:29033"/>
    </cofactor>
</comment>
<evidence type="ECO:0000256" key="8">
    <source>
        <dbReference type="ARBA" id="ARBA00022771"/>
    </source>
</evidence>
<dbReference type="AlphaFoldDB" id="A0A1U7LNG9"/>
<comment type="subcellular location">
    <subcellularLocation>
        <location evidence="3">Nucleus</location>
    </subcellularLocation>
</comment>
<dbReference type="PROSITE" id="PS01359">
    <property type="entry name" value="ZF_PHD_1"/>
    <property type="match status" value="1"/>
</dbReference>
<evidence type="ECO:0000256" key="10">
    <source>
        <dbReference type="ARBA" id="ARBA00022853"/>
    </source>
</evidence>
<dbReference type="STRING" id="1198029.A0A1U7LNG9"/>
<evidence type="ECO:0000256" key="18">
    <source>
        <dbReference type="ARBA" id="ARBA00047915"/>
    </source>
</evidence>
<protein>
    <recommendedName>
        <fullName evidence="6">JmjC domain-containing histone demethylation protein 1</fullName>
        <ecNumber evidence="5">1.14.11.27</ecNumber>
    </recommendedName>
    <alternativeName>
        <fullName evidence="17">[Histone-H3]-lysine-36 demethylase 1</fullName>
    </alternativeName>
</protein>
<keyword evidence="10" id="KW-0156">Chromatin regulator</keyword>
<dbReference type="InterPro" id="IPR041070">
    <property type="entry name" value="JHD"/>
</dbReference>
<gene>
    <name evidence="21" type="ORF">NEOLI_004268</name>
</gene>
<dbReference type="Proteomes" id="UP000186594">
    <property type="component" value="Unassembled WGS sequence"/>
</dbReference>
<evidence type="ECO:0000313" key="21">
    <source>
        <dbReference type="EMBL" id="OLL24071.1"/>
    </source>
</evidence>
<evidence type="ECO:0000256" key="11">
    <source>
        <dbReference type="ARBA" id="ARBA00022964"/>
    </source>
</evidence>
<dbReference type="GO" id="GO:0005634">
    <property type="term" value="C:nucleus"/>
    <property type="evidence" value="ECO:0007669"/>
    <property type="project" value="UniProtKB-SubCell"/>
</dbReference>
<evidence type="ECO:0000256" key="15">
    <source>
        <dbReference type="ARBA" id="ARBA00023163"/>
    </source>
</evidence>
<dbReference type="Gene3D" id="2.60.120.650">
    <property type="entry name" value="Cupin"/>
    <property type="match status" value="1"/>
</dbReference>
<dbReference type="EMBL" id="LXFE01001001">
    <property type="protein sequence ID" value="OLL24071.1"/>
    <property type="molecule type" value="Genomic_DNA"/>
</dbReference>
<dbReference type="GO" id="GO:0032991">
    <property type="term" value="C:protein-containing complex"/>
    <property type="evidence" value="ECO:0007669"/>
    <property type="project" value="UniProtKB-ARBA"/>
</dbReference>
<keyword evidence="22" id="KW-1185">Reference proteome</keyword>
<dbReference type="Pfam" id="PF02373">
    <property type="entry name" value="JmjC"/>
    <property type="match status" value="1"/>
</dbReference>
<sequence length="677" mass="75972">MPPSPPSPPDPTGAPAADPLDVCAVCADSLAAQRFVWIGCSVCGQWYHAACVGIEDCAQVAQYHCPACEPLHGPSELHRRSARAPPKVDYESLNQGTPVVGNRHLHVRHFGARVYAPKRFCRLHGHQLHAWARDSYDEPVVIPREWKDSLDMTMPEHLTVAQVAHAVGDDAPVEVIGCLPSMARADIADVSSQREDKNWTLGRWRDYFNTPVGKRDKIRNVISLEISQSPLAKVITRPKFVRDMDLVDKVWPSRLLKIGDYPHVKLYCLMSVQDCYTDFHVDFAGSSVFYHIINGAKTFLFIPPTELKKYTSWCNDPDQNKSFFADQVKETYRIDLTAGDTMIIPTGWIHAVYTPKDSLVIGGNFLCHNLSGQINVTKIERETKVPRKFRFPGFERVCWYACHWIVRQAIEDGITFADLDKLTTSGESFHGYRRLDLEALACYLHELVLIARGQVKGFKKTDIRDIKASEACSAEELVERLCILLWNKQPVWWKGSGKRQWATGWKMKLGEVEAKDTSSTVVPENKPAENLPIAWTKTSTLHIVHPSLDDEVAEIEQVTSTSASVKIPAKSPQSPSLDAKVRLAESPTRLSKRKIDEPPDGPDNELMHNYPKRKTTENGNVKTQSTVSTIQTTTDDNRCGSSVNFAEISTFPPQKPSSKTRLNRHQPHTNPIGVTKT</sequence>
<evidence type="ECO:0000256" key="17">
    <source>
        <dbReference type="ARBA" id="ARBA00031083"/>
    </source>
</evidence>
<keyword evidence="7" id="KW-0479">Metal-binding</keyword>
<dbReference type="SMART" id="SM00558">
    <property type="entry name" value="JmjC"/>
    <property type="match status" value="1"/>
</dbReference>
<comment type="function">
    <text evidence="2">Histone demethylase that specifically demethylates 'Lys-36' of histone H3, thereby playing a central role in histone code.</text>
</comment>
<evidence type="ECO:0000256" key="19">
    <source>
        <dbReference type="SAM" id="MobiDB-lite"/>
    </source>
</evidence>
<comment type="catalytic activity">
    <reaction evidence="18">
        <text>N(6),N(6)-dimethyl-L-lysyl(36)-[histone H3] + 2 2-oxoglutarate + 2 O2 = L-lysyl(36)-[histone H3] + 2 formaldehyde + 2 succinate + 2 CO2</text>
        <dbReference type="Rhea" id="RHEA:42032"/>
        <dbReference type="Rhea" id="RHEA-COMP:9785"/>
        <dbReference type="Rhea" id="RHEA-COMP:9787"/>
        <dbReference type="ChEBI" id="CHEBI:15379"/>
        <dbReference type="ChEBI" id="CHEBI:16526"/>
        <dbReference type="ChEBI" id="CHEBI:16810"/>
        <dbReference type="ChEBI" id="CHEBI:16842"/>
        <dbReference type="ChEBI" id="CHEBI:29969"/>
        <dbReference type="ChEBI" id="CHEBI:30031"/>
        <dbReference type="ChEBI" id="CHEBI:61976"/>
        <dbReference type="EC" id="1.14.11.27"/>
    </reaction>
</comment>
<dbReference type="InterPro" id="IPR003347">
    <property type="entry name" value="JmjC_dom"/>
</dbReference>
<dbReference type="InterPro" id="IPR011011">
    <property type="entry name" value="Znf_FYVE_PHD"/>
</dbReference>
<accession>A0A1U7LNG9</accession>
<evidence type="ECO:0000313" key="22">
    <source>
        <dbReference type="Proteomes" id="UP000186594"/>
    </source>
</evidence>
<keyword evidence="15" id="KW-0804">Transcription</keyword>
<evidence type="ECO:0000256" key="4">
    <source>
        <dbReference type="ARBA" id="ARBA00008037"/>
    </source>
</evidence>
<dbReference type="EC" id="1.14.11.27" evidence="5"/>
<proteinExistence type="inferred from homology"/>
<evidence type="ECO:0000256" key="1">
    <source>
        <dbReference type="ARBA" id="ARBA00001954"/>
    </source>
</evidence>
<evidence type="ECO:0000256" key="14">
    <source>
        <dbReference type="ARBA" id="ARBA00023015"/>
    </source>
</evidence>
<feature type="compositionally biased region" description="Low complexity" evidence="19">
    <location>
        <begin position="623"/>
        <end position="634"/>
    </location>
</feature>
<keyword evidence="16" id="KW-0539">Nucleus</keyword>
<keyword evidence="13" id="KW-0408">Iron</keyword>
<dbReference type="InterPro" id="IPR050690">
    <property type="entry name" value="JHDM1_Histone_Demethylase"/>
</dbReference>
<evidence type="ECO:0000256" key="16">
    <source>
        <dbReference type="ARBA" id="ARBA00023242"/>
    </source>
</evidence>
<dbReference type="SUPFAM" id="SSF57903">
    <property type="entry name" value="FYVE/PHD zinc finger"/>
    <property type="match status" value="1"/>
</dbReference>
<dbReference type="SUPFAM" id="SSF51197">
    <property type="entry name" value="Clavaminate synthase-like"/>
    <property type="match status" value="1"/>
</dbReference>
<comment type="caution">
    <text evidence="21">The sequence shown here is derived from an EMBL/GenBank/DDBJ whole genome shotgun (WGS) entry which is preliminary data.</text>
</comment>
<evidence type="ECO:0000256" key="7">
    <source>
        <dbReference type="ARBA" id="ARBA00022723"/>
    </source>
</evidence>
<dbReference type="PANTHER" id="PTHR23123">
    <property type="entry name" value="PHD/F-BOX CONTAINING PROTEIN"/>
    <property type="match status" value="1"/>
</dbReference>
<dbReference type="SMART" id="SM00249">
    <property type="entry name" value="PHD"/>
    <property type="match status" value="1"/>
</dbReference>
<keyword evidence="8" id="KW-0863">Zinc-finger</keyword>
<evidence type="ECO:0000256" key="12">
    <source>
        <dbReference type="ARBA" id="ARBA00023002"/>
    </source>
</evidence>
<feature type="region of interest" description="Disordered" evidence="19">
    <location>
        <begin position="561"/>
        <end position="677"/>
    </location>
</feature>
<keyword evidence="12" id="KW-0560">Oxidoreductase</keyword>
<dbReference type="PROSITE" id="PS51184">
    <property type="entry name" value="JMJC"/>
    <property type="match status" value="1"/>
</dbReference>
<keyword evidence="14" id="KW-0805">Transcription regulation</keyword>
<name>A0A1U7LNG9_NEOID</name>
<dbReference type="InterPro" id="IPR019786">
    <property type="entry name" value="Zinc_finger_PHD-type_CS"/>
</dbReference>
<dbReference type="OrthoDB" id="5876800at2759"/>
<evidence type="ECO:0000256" key="5">
    <source>
        <dbReference type="ARBA" id="ARBA00013246"/>
    </source>
</evidence>